<dbReference type="Proteomes" id="UP000014174">
    <property type="component" value="Unassembled WGS sequence"/>
</dbReference>
<evidence type="ECO:0000256" key="1">
    <source>
        <dbReference type="SAM" id="Phobius"/>
    </source>
</evidence>
<keyword evidence="1" id="KW-0472">Membrane</keyword>
<evidence type="ECO:0000313" key="2">
    <source>
        <dbReference type="EMBL" id="EOR93332.1"/>
    </source>
</evidence>
<sequence length="363" mass="41283">MRSGQWLKCNFHAHANAWKGITNGKGTAKEINHAYDSLHYDVHCISNYHSIDTTTINSQIYIPAYEHGYNISKTHQLVLGNKKVCWLDYILPQTLSNKQDVLNYLSADTGTLVILNHPKIRNGYRRDDFSYLTNYHCMEVLNPAGNSFPQWDAALSAGKPIFIVGDDDLHDIISKDRLGRMCTYVKVKERNQHQVLHALKKGRGYGVLIGPNQHPDSIPKLNYLVLKKDTIQLQMNTAASTITFTGQNGKILASFSQTANAKYVIHSKDHYARASINYPNGTSIYLNPVFYTDSYDLAQTAIYPDVRTTLLYRTIGFSLAGIWLFGVFVFIQGKRTIYITLPFNPRTMLKNRFKNRKKPSLLN</sequence>
<organism evidence="2 3">
    <name type="scientific">Arcticibacter svalbardensis MN12-7</name>
    <dbReference type="NCBI Taxonomy" id="1150600"/>
    <lineage>
        <taxon>Bacteria</taxon>
        <taxon>Pseudomonadati</taxon>
        <taxon>Bacteroidota</taxon>
        <taxon>Sphingobacteriia</taxon>
        <taxon>Sphingobacteriales</taxon>
        <taxon>Sphingobacteriaceae</taxon>
        <taxon>Arcticibacter</taxon>
    </lineage>
</organism>
<name>R9GNB2_9SPHI</name>
<keyword evidence="3" id="KW-1185">Reference proteome</keyword>
<dbReference type="eggNOG" id="COG0613">
    <property type="taxonomic scope" value="Bacteria"/>
</dbReference>
<evidence type="ECO:0000313" key="3">
    <source>
        <dbReference type="Proteomes" id="UP000014174"/>
    </source>
</evidence>
<dbReference type="RefSeq" id="WP_016196639.1">
    <property type="nucleotide sequence ID" value="NZ_AQPN01000116.1"/>
</dbReference>
<dbReference type="Gene3D" id="3.20.20.140">
    <property type="entry name" value="Metal-dependent hydrolases"/>
    <property type="match status" value="1"/>
</dbReference>
<dbReference type="EMBL" id="AQPN01000116">
    <property type="protein sequence ID" value="EOR93332.1"/>
    <property type="molecule type" value="Genomic_DNA"/>
</dbReference>
<proteinExistence type="predicted"/>
<feature type="transmembrane region" description="Helical" evidence="1">
    <location>
        <begin position="310"/>
        <end position="331"/>
    </location>
</feature>
<accession>R9GNB2</accession>
<dbReference type="InterPro" id="IPR016195">
    <property type="entry name" value="Pol/histidinol_Pase-like"/>
</dbReference>
<comment type="caution">
    <text evidence="2">The sequence shown here is derived from an EMBL/GenBank/DDBJ whole genome shotgun (WGS) entry which is preliminary data.</text>
</comment>
<dbReference type="AlphaFoldDB" id="R9GNB2"/>
<dbReference type="PATRIC" id="fig|1150600.3.peg.3379"/>
<keyword evidence="1" id="KW-0812">Transmembrane</keyword>
<dbReference type="STRING" id="1150600.ADIARSV_3411"/>
<keyword evidence="1" id="KW-1133">Transmembrane helix</keyword>
<dbReference type="SUPFAM" id="SSF89550">
    <property type="entry name" value="PHP domain-like"/>
    <property type="match status" value="1"/>
</dbReference>
<reference evidence="2 3" key="1">
    <citation type="journal article" date="2013" name="Genome Announc.">
        <title>Draft Genome Sequence of Arcticibacter svalbardensis Strain MN12-7T, a Member of the Family Sphingobacteriaceae Isolated from an Arctic Soil Sample.</title>
        <authorList>
            <person name="Shivaji S."/>
            <person name="Ara S."/>
            <person name="Prasad S."/>
            <person name="Manasa B.P."/>
            <person name="Begum Z."/>
            <person name="Singh A."/>
            <person name="Kumar Pinnaka A."/>
        </authorList>
    </citation>
    <scope>NUCLEOTIDE SEQUENCE [LARGE SCALE GENOMIC DNA]</scope>
    <source>
        <strain evidence="2 3">MN12-7</strain>
    </source>
</reference>
<protein>
    <submittedName>
        <fullName evidence="2">VacB-like RIBONUCLEASE II</fullName>
    </submittedName>
</protein>
<gene>
    <name evidence="2" type="ORF">ADIARSV_3411</name>
</gene>